<dbReference type="GO" id="GO:0015920">
    <property type="term" value="P:lipopolysaccharide transport"/>
    <property type="evidence" value="ECO:0007669"/>
    <property type="project" value="InterPro"/>
</dbReference>
<proteinExistence type="inferred from homology"/>
<comment type="function">
    <text evidence="2">Together with LptE, is involved in the assembly of lipopolysaccharide (LPS) at the surface of the outer membrane.</text>
</comment>
<dbReference type="RefSeq" id="WP_161814677.1">
    <property type="nucleotide sequence ID" value="NZ_BLJN01000005.1"/>
</dbReference>
<dbReference type="PANTHER" id="PTHR30189:SF1">
    <property type="entry name" value="LPS-ASSEMBLY PROTEIN LPTD"/>
    <property type="match status" value="1"/>
</dbReference>
<keyword evidence="2" id="KW-0732">Signal</keyword>
<dbReference type="InterPro" id="IPR050218">
    <property type="entry name" value="LptD"/>
</dbReference>
<dbReference type="InterPro" id="IPR045659">
    <property type="entry name" value="LptD_2"/>
</dbReference>
<evidence type="ECO:0000313" key="6">
    <source>
        <dbReference type="EMBL" id="GFE83064.1"/>
    </source>
</evidence>
<feature type="domain" description="LPS-assembly protein LptD central" evidence="5">
    <location>
        <begin position="200"/>
        <end position="279"/>
    </location>
</feature>
<gene>
    <name evidence="2 6" type="primary">lptD</name>
    <name evidence="6" type="ORF">GCM10011487_50640</name>
</gene>
<dbReference type="InterPro" id="IPR007543">
    <property type="entry name" value="LptD_C"/>
</dbReference>
<dbReference type="Pfam" id="PF04453">
    <property type="entry name" value="LptD"/>
    <property type="match status" value="1"/>
</dbReference>
<name>A0A829YI91_9GAMM</name>
<evidence type="ECO:0000256" key="3">
    <source>
        <dbReference type="SAM" id="MobiDB-lite"/>
    </source>
</evidence>
<keyword evidence="1 2" id="KW-0998">Cell outer membrane</keyword>
<comment type="caution">
    <text evidence="2">Lacks conserved residue(s) required for the propagation of feature annotation.</text>
</comment>
<feature type="region of interest" description="Disordered" evidence="3">
    <location>
        <begin position="1"/>
        <end position="59"/>
    </location>
</feature>
<sequence length="779" mass="87690">MLAAASLSSTASAAEPEANPANTAEPAAESQTPKCPAPNREATATSQRRDATPPAELPQDIEFEADGLEGTREGELKLNGKVEIRQGERRIHTRDATYNPQDESFQVDQGVEYNDGQVTVRGEGAHIDRQGGAVFEGAQFELADRNARGSADRIRATTEGTLSLDRVRYTTCPLGNEDWMLTASDIDISQRAGLGIGRGVRLDFKGVPLLYTPFISFPVGNERKSGFLFPTIGTSSRSGYSLEVPWYWNIAENYDATFAPIYYSKRGLKLDTEFRYLNAAGAGQLDVQYLPDDREFGEERSLVHFVDQSDFTQRLRLNIDAANASDDQWFEDFGLGPEGTSVTYLNRSASLTYLDDRWLAILHAQNFQTIDFATENRMPIPPAQRPYTMLPQMAVRANFPDQPFGLTYGMDFELANFQHNVEGLDTGWRADFAPEIRMPLRGAGVYIEPSASWRYTRYKLSEEGADIDNGHDTFTRSAPVLSVDGGMVFERLFGSRKQRLSTIEPRFMYLYVPYRNQDDLPVFDTELADLNLVQLFRTNRYVGADRLGDANQLAIGFTSRWLDADTGEQYIAATVGQAYYFDRPRVTLPGETIDDPETSDIIAEIDLRAYGNWNIRGGIQWDPGETRSERGQLQLQYRPEYDRVMNLGYRFRRDRLEQVDGSVAWPISKQWSVYARMVYSLEDNAIDDTAPVDPTLPPETVARRDEKGVIDQFAGLEYRSCCWRFRVVARRYVSDRTGDLDTSVLFQLELNGLSNVGVGANTFLERSIRGYSVDPPEVE</sequence>
<dbReference type="GO" id="GO:0009279">
    <property type="term" value="C:cell outer membrane"/>
    <property type="evidence" value="ECO:0007669"/>
    <property type="project" value="UniProtKB-SubCell"/>
</dbReference>
<comment type="subunit">
    <text evidence="2">Component of the lipopolysaccharide transport and assembly complex. Interacts with LptE and LptA.</text>
</comment>
<feature type="domain" description="LptD C-terminal" evidence="4">
    <location>
        <begin position="299"/>
        <end position="671"/>
    </location>
</feature>
<evidence type="ECO:0000259" key="4">
    <source>
        <dbReference type="Pfam" id="PF04453"/>
    </source>
</evidence>
<dbReference type="Pfam" id="PF19838">
    <property type="entry name" value="LptD_2"/>
    <property type="match status" value="1"/>
</dbReference>
<dbReference type="HAMAP" id="MF_01411">
    <property type="entry name" value="LPS_assembly_LptD"/>
    <property type="match status" value="1"/>
</dbReference>
<evidence type="ECO:0000256" key="2">
    <source>
        <dbReference type="HAMAP-Rule" id="MF_01411"/>
    </source>
</evidence>
<comment type="subcellular location">
    <subcellularLocation>
        <location evidence="2">Cell outer membrane</location>
    </subcellularLocation>
</comment>
<organism evidence="6 7">
    <name type="scientific">Steroidobacter agaridevorans</name>
    <dbReference type="NCBI Taxonomy" id="2695856"/>
    <lineage>
        <taxon>Bacteria</taxon>
        <taxon>Pseudomonadati</taxon>
        <taxon>Pseudomonadota</taxon>
        <taxon>Gammaproteobacteria</taxon>
        <taxon>Steroidobacterales</taxon>
        <taxon>Steroidobacteraceae</taxon>
        <taxon>Steroidobacter</taxon>
    </lineage>
</organism>
<feature type="compositionally biased region" description="Low complexity" evidence="3">
    <location>
        <begin position="1"/>
        <end position="30"/>
    </location>
</feature>
<evidence type="ECO:0000259" key="5">
    <source>
        <dbReference type="Pfam" id="PF19838"/>
    </source>
</evidence>
<reference evidence="7" key="1">
    <citation type="submission" date="2020-01" db="EMBL/GenBank/DDBJ databases">
        <title>'Steroidobacter agaridevorans' sp. nov., agar-degrading bacteria isolated from rhizosphere soils.</title>
        <authorList>
            <person name="Ikenaga M."/>
            <person name="Kataoka M."/>
            <person name="Murouchi A."/>
            <person name="Katsuragi S."/>
            <person name="Sakai M."/>
        </authorList>
    </citation>
    <scope>NUCLEOTIDE SEQUENCE [LARGE SCALE GENOMIC DNA]</scope>
    <source>
        <strain evidence="7">YU21-B</strain>
    </source>
</reference>
<keyword evidence="7" id="KW-1185">Reference proteome</keyword>
<dbReference type="PANTHER" id="PTHR30189">
    <property type="entry name" value="LPS-ASSEMBLY PROTEIN"/>
    <property type="match status" value="1"/>
</dbReference>
<accession>A0A829YI91</accession>
<dbReference type="GO" id="GO:1990351">
    <property type="term" value="C:transporter complex"/>
    <property type="evidence" value="ECO:0007669"/>
    <property type="project" value="TreeGrafter"/>
</dbReference>
<comment type="similarity">
    <text evidence="2">Belongs to the LptD family.</text>
</comment>
<dbReference type="InterPro" id="IPR020889">
    <property type="entry name" value="LipoPS_assembly_LptD"/>
</dbReference>
<protein>
    <recommendedName>
        <fullName evidence="2">LPS-assembly protein LptD</fullName>
    </recommendedName>
</protein>
<evidence type="ECO:0000256" key="1">
    <source>
        <dbReference type="ARBA" id="ARBA00023237"/>
    </source>
</evidence>
<dbReference type="EMBL" id="BLJN01000005">
    <property type="protein sequence ID" value="GFE83064.1"/>
    <property type="molecule type" value="Genomic_DNA"/>
</dbReference>
<comment type="caution">
    <text evidence="6">The sequence shown here is derived from an EMBL/GenBank/DDBJ whole genome shotgun (WGS) entry which is preliminary data.</text>
</comment>
<dbReference type="AlphaFoldDB" id="A0A829YI91"/>
<evidence type="ECO:0000313" key="7">
    <source>
        <dbReference type="Proteomes" id="UP000445000"/>
    </source>
</evidence>
<keyword evidence="2" id="KW-0472">Membrane</keyword>
<dbReference type="GO" id="GO:0043165">
    <property type="term" value="P:Gram-negative-bacterium-type cell outer membrane assembly"/>
    <property type="evidence" value="ECO:0007669"/>
    <property type="project" value="UniProtKB-UniRule"/>
</dbReference>
<dbReference type="Proteomes" id="UP000445000">
    <property type="component" value="Unassembled WGS sequence"/>
</dbReference>